<dbReference type="Pfam" id="PF00211">
    <property type="entry name" value="Guanylate_cyc"/>
    <property type="match status" value="1"/>
</dbReference>
<dbReference type="PANTHER" id="PTHR43081">
    <property type="entry name" value="ADENYLATE CYCLASE, TERMINAL-DIFFERENTIATION SPECIFIC-RELATED"/>
    <property type="match status" value="1"/>
</dbReference>
<feature type="transmembrane region" description="Helical" evidence="1">
    <location>
        <begin position="363"/>
        <end position="383"/>
    </location>
</feature>
<dbReference type="EMBL" id="DTMF01000206">
    <property type="protein sequence ID" value="HGF34354.1"/>
    <property type="molecule type" value="Genomic_DNA"/>
</dbReference>
<gene>
    <name evidence="3" type="ORF">ENW96_08200</name>
</gene>
<dbReference type="Gene3D" id="3.30.70.1230">
    <property type="entry name" value="Nucleotide cyclase"/>
    <property type="match status" value="1"/>
</dbReference>
<keyword evidence="1" id="KW-0812">Transmembrane</keyword>
<keyword evidence="1" id="KW-0472">Membrane</keyword>
<feature type="domain" description="Guanylate cyclase" evidence="2">
    <location>
        <begin position="428"/>
        <end position="560"/>
    </location>
</feature>
<dbReference type="AlphaFoldDB" id="A0A7C3V5E9"/>
<feature type="transmembrane region" description="Helical" evidence="1">
    <location>
        <begin position="340"/>
        <end position="357"/>
    </location>
</feature>
<dbReference type="InterPro" id="IPR050697">
    <property type="entry name" value="Adenylyl/Guanylyl_Cyclase_3/4"/>
</dbReference>
<feature type="transmembrane region" description="Helical" evidence="1">
    <location>
        <begin position="31"/>
        <end position="50"/>
    </location>
</feature>
<dbReference type="InterPro" id="IPR007890">
    <property type="entry name" value="CHASE2"/>
</dbReference>
<dbReference type="PANTHER" id="PTHR43081:SF1">
    <property type="entry name" value="ADENYLATE CYCLASE, TERMINAL-DIFFERENTIATION SPECIFIC"/>
    <property type="match status" value="1"/>
</dbReference>
<dbReference type="SUPFAM" id="SSF55073">
    <property type="entry name" value="Nucleotide cyclase"/>
    <property type="match status" value="1"/>
</dbReference>
<dbReference type="SMART" id="SM00044">
    <property type="entry name" value="CYCc"/>
    <property type="match status" value="1"/>
</dbReference>
<dbReference type="InterPro" id="IPR029787">
    <property type="entry name" value="Nucleotide_cyclase"/>
</dbReference>
<dbReference type="InterPro" id="IPR001054">
    <property type="entry name" value="A/G_cyclase"/>
</dbReference>
<dbReference type="CDD" id="cd07302">
    <property type="entry name" value="CHD"/>
    <property type="match status" value="1"/>
</dbReference>
<evidence type="ECO:0000259" key="2">
    <source>
        <dbReference type="PROSITE" id="PS50125"/>
    </source>
</evidence>
<protein>
    <submittedName>
        <fullName evidence="3">Adenylate/guanylate cyclase domain-containing protein</fullName>
    </submittedName>
</protein>
<proteinExistence type="predicted"/>
<comment type="caution">
    <text evidence="3">The sequence shown here is derived from an EMBL/GenBank/DDBJ whole genome shotgun (WGS) entry which is preliminary data.</text>
</comment>
<reference evidence="3" key="1">
    <citation type="journal article" date="2020" name="mSystems">
        <title>Genome- and Community-Level Interaction Insights into Carbon Utilization and Element Cycling Functions of Hydrothermarchaeota in Hydrothermal Sediment.</title>
        <authorList>
            <person name="Zhou Z."/>
            <person name="Liu Y."/>
            <person name="Xu W."/>
            <person name="Pan J."/>
            <person name="Luo Z.H."/>
            <person name="Li M."/>
        </authorList>
    </citation>
    <scope>NUCLEOTIDE SEQUENCE [LARGE SCALE GENOMIC DNA]</scope>
    <source>
        <strain evidence="3">SpSt-897</strain>
    </source>
</reference>
<dbReference type="Pfam" id="PF05226">
    <property type="entry name" value="CHASE2"/>
    <property type="match status" value="1"/>
</dbReference>
<sequence length="682" mass="75160">MCIRRIFIRPGGSLAKFSFGFEIFKRPLGRGLGLGVAVLLTVMALASYGLGRTAENFLLDLCCRMQPASPPPREVVIVGIDTDSFEALGHSWPWPRKYHARLIDRLTKAGASLIVFDIFFGEETDAENDRLLTRAVQKSGKVVLARVIESTQDPLFSRQIILNPLGSLCAAAYGVGVGVITPDADGVVRHFTTSLAGQRTLPSEVVRLLGPKRALPPDLTGLIRYTGPPGHLENIPYFQVLAGEEHHLRERIQNRIVLVGRLVEDNPLSQGRVDAFLTPYSRGSPGFMSGVEIQGNIIYNLLTGTWNREISPAERYGFYFAVLLIFSLLSAWLSPAASLGLLAALGLALGLGAWAALCYFQVWIQPVLLALGLAMIYGVNLFTHHVSGLQEKRWLHQALTHYVSQEVVEVLMAHPERLKLGGEALEATVMFADLAGFAELTPQMAPRDLVKLLSDYFTPLTNIVLAHGGTLDKYIDSCLMAVWGAPLPQSDHARRACQAALAMQRRIEEDLRDRQARGQAFLGLRIGLHSGQVMAGNVGSRERFSYTIMGDTVNLAHRLEELNRVYGTHLILSGATRKLAGPGFLMRELDQVQVRGRVQPVTVFELIWAAPGEPVPLWLSTFEEARAAFLGRNWDKAASLFEEVIRLKPEDGPAALYLRRCRRCQETPPPAGWEGISALEAR</sequence>
<dbReference type="GO" id="GO:0006171">
    <property type="term" value="P:cAMP biosynthetic process"/>
    <property type="evidence" value="ECO:0007669"/>
    <property type="project" value="TreeGrafter"/>
</dbReference>
<dbReference type="PROSITE" id="PS50125">
    <property type="entry name" value="GUANYLATE_CYCLASE_2"/>
    <property type="match status" value="1"/>
</dbReference>
<accession>A0A7C3V5E9</accession>
<name>A0A7C3V5E9_9BACT</name>
<feature type="transmembrane region" description="Helical" evidence="1">
    <location>
        <begin position="316"/>
        <end position="333"/>
    </location>
</feature>
<dbReference type="SMART" id="SM01080">
    <property type="entry name" value="CHASE2"/>
    <property type="match status" value="1"/>
</dbReference>
<evidence type="ECO:0000313" key="3">
    <source>
        <dbReference type="EMBL" id="HGF34354.1"/>
    </source>
</evidence>
<dbReference type="GO" id="GO:0035556">
    <property type="term" value="P:intracellular signal transduction"/>
    <property type="evidence" value="ECO:0007669"/>
    <property type="project" value="InterPro"/>
</dbReference>
<evidence type="ECO:0000256" key="1">
    <source>
        <dbReference type="SAM" id="Phobius"/>
    </source>
</evidence>
<dbReference type="GO" id="GO:0004016">
    <property type="term" value="F:adenylate cyclase activity"/>
    <property type="evidence" value="ECO:0007669"/>
    <property type="project" value="UniProtKB-ARBA"/>
</dbReference>
<keyword evidence="1" id="KW-1133">Transmembrane helix</keyword>
<organism evidence="3">
    <name type="scientific">Desulfobacca acetoxidans</name>
    <dbReference type="NCBI Taxonomy" id="60893"/>
    <lineage>
        <taxon>Bacteria</taxon>
        <taxon>Pseudomonadati</taxon>
        <taxon>Thermodesulfobacteriota</taxon>
        <taxon>Desulfobaccia</taxon>
        <taxon>Desulfobaccales</taxon>
        <taxon>Desulfobaccaceae</taxon>
        <taxon>Desulfobacca</taxon>
    </lineage>
</organism>